<feature type="domain" description="SHSP" evidence="3">
    <location>
        <begin position="25"/>
        <end position="140"/>
    </location>
</feature>
<dbReference type="PANTHER" id="PTHR11527">
    <property type="entry name" value="HEAT-SHOCK PROTEIN 20 FAMILY MEMBER"/>
    <property type="match status" value="1"/>
</dbReference>
<dbReference type="STRING" id="118967.SAMN02745191_1767"/>
<evidence type="ECO:0000259" key="3">
    <source>
        <dbReference type="PROSITE" id="PS01031"/>
    </source>
</evidence>
<name>A0A1T4NXE8_9FIRM</name>
<evidence type="ECO:0000256" key="1">
    <source>
        <dbReference type="PROSITE-ProRule" id="PRU00285"/>
    </source>
</evidence>
<dbReference type="InterPro" id="IPR008978">
    <property type="entry name" value="HSP20-like_chaperone"/>
</dbReference>
<evidence type="ECO:0000256" key="2">
    <source>
        <dbReference type="RuleBase" id="RU003616"/>
    </source>
</evidence>
<dbReference type="CDD" id="cd06471">
    <property type="entry name" value="ACD_LpsHSP_like"/>
    <property type="match status" value="1"/>
</dbReference>
<dbReference type="Proteomes" id="UP000243297">
    <property type="component" value="Unassembled WGS sequence"/>
</dbReference>
<gene>
    <name evidence="4" type="ORF">SAMN02745191_1767</name>
</gene>
<dbReference type="InterPro" id="IPR031107">
    <property type="entry name" value="Small_HSP"/>
</dbReference>
<sequence length="140" mass="16395">MKLVPRNVSLFDEMFDDMFKDPFNFRGSTNVMKTDIKEKDGNYLLDIELPGFSKEDIHIELDKGTLTISATKERSEEEKDEHGHMIRQERFSGHCSRSYYVGDNIKEEDIKAKFENGELKLFLPNMSEKQIETKKQIPIE</sequence>
<dbReference type="Pfam" id="PF00011">
    <property type="entry name" value="HSP20"/>
    <property type="match status" value="1"/>
</dbReference>
<dbReference type="RefSeq" id="WP_078712173.1">
    <property type="nucleotide sequence ID" value="NZ_FUWY01000005.1"/>
</dbReference>
<comment type="similarity">
    <text evidence="1 2">Belongs to the small heat shock protein (HSP20) family.</text>
</comment>
<dbReference type="InterPro" id="IPR002068">
    <property type="entry name" value="A-crystallin/Hsp20_dom"/>
</dbReference>
<organism evidence="4 5">
    <name type="scientific">Anaerorhabdus furcosa</name>
    <dbReference type="NCBI Taxonomy" id="118967"/>
    <lineage>
        <taxon>Bacteria</taxon>
        <taxon>Bacillati</taxon>
        <taxon>Bacillota</taxon>
        <taxon>Erysipelotrichia</taxon>
        <taxon>Erysipelotrichales</taxon>
        <taxon>Erysipelotrichaceae</taxon>
        <taxon>Anaerorhabdus</taxon>
    </lineage>
</organism>
<dbReference type="AlphaFoldDB" id="A0A1T4NXE8"/>
<accession>A0A1T4NXE8</accession>
<dbReference type="EMBL" id="FUWY01000005">
    <property type="protein sequence ID" value="SJZ83706.1"/>
    <property type="molecule type" value="Genomic_DNA"/>
</dbReference>
<dbReference type="PROSITE" id="PS01031">
    <property type="entry name" value="SHSP"/>
    <property type="match status" value="1"/>
</dbReference>
<proteinExistence type="inferred from homology"/>
<reference evidence="5" key="1">
    <citation type="submission" date="2017-02" db="EMBL/GenBank/DDBJ databases">
        <authorList>
            <person name="Varghese N."/>
            <person name="Submissions S."/>
        </authorList>
    </citation>
    <scope>NUCLEOTIDE SEQUENCE [LARGE SCALE GENOMIC DNA]</scope>
    <source>
        <strain evidence="5">ATCC 25662</strain>
    </source>
</reference>
<evidence type="ECO:0000313" key="5">
    <source>
        <dbReference type="Proteomes" id="UP000243297"/>
    </source>
</evidence>
<dbReference type="Gene3D" id="2.60.40.790">
    <property type="match status" value="1"/>
</dbReference>
<dbReference type="OrthoDB" id="9814487at2"/>
<dbReference type="SUPFAM" id="SSF49764">
    <property type="entry name" value="HSP20-like chaperones"/>
    <property type="match status" value="1"/>
</dbReference>
<protein>
    <submittedName>
        <fullName evidence="4">Molecular chaperone IbpA, HSP20 family</fullName>
    </submittedName>
</protein>
<evidence type="ECO:0000313" key="4">
    <source>
        <dbReference type="EMBL" id="SJZ83706.1"/>
    </source>
</evidence>
<keyword evidence="5" id="KW-1185">Reference proteome</keyword>